<protein>
    <submittedName>
        <fullName evidence="2">Uncharacterized protein</fullName>
    </submittedName>
</protein>
<evidence type="ECO:0000313" key="2">
    <source>
        <dbReference type="EMBL" id="QSQ15895.1"/>
    </source>
</evidence>
<dbReference type="RefSeq" id="WP_206717582.1">
    <property type="nucleotide sequence ID" value="NZ_CP071091.1"/>
</dbReference>
<evidence type="ECO:0000313" key="3">
    <source>
        <dbReference type="Proteomes" id="UP000663090"/>
    </source>
</evidence>
<sequence length="391" mass="42430">MEKRQKRRVWLVVAAALLALAALLMVAGQGEVPEVEALKVDFPRRMRTAERERAERRRTHVMPVVAAASDSGTPAERPRPNDPVLAALPRGKGKTAVVIEANALRHSPVGELLLDCMMRDGGKQLEEFREKSGVDPLKDLDRLVITDEGMMLSGDFSKARFKDLMKDGVSSDYGENARVYEPGETTTEGPNGATVKRRESSAIGTWNNQLIVMGRSPDDVKSAIDRVEGRGPDEPPAISENSTYGEMYGVLSVDMIARLFPPEQAALAQRLRNVAQNVELHLDATSDVALVADIQGANADEVTDLGKSLGAAMSLARIQAQAQGEKELAQLLDFAKVKPDGSSFTLEMAVPLSVIKERLAFCREERRATPEQPATEEGTEKGVESAPPVAP</sequence>
<proteinExistence type="predicted"/>
<keyword evidence="3" id="KW-1185">Reference proteome</keyword>
<gene>
    <name evidence="2" type="ORF">JY572_07525</name>
</gene>
<dbReference type="Proteomes" id="UP000663090">
    <property type="component" value="Chromosome"/>
</dbReference>
<evidence type="ECO:0000256" key="1">
    <source>
        <dbReference type="SAM" id="MobiDB-lite"/>
    </source>
</evidence>
<feature type="region of interest" description="Disordered" evidence="1">
    <location>
        <begin position="365"/>
        <end position="391"/>
    </location>
</feature>
<accession>A0ABX7NE68</accession>
<organism evidence="2 3">
    <name type="scientific">Myxococcus landrumensis</name>
    <dbReference type="NCBI Taxonomy" id="2813577"/>
    <lineage>
        <taxon>Bacteria</taxon>
        <taxon>Pseudomonadati</taxon>
        <taxon>Myxococcota</taxon>
        <taxon>Myxococcia</taxon>
        <taxon>Myxococcales</taxon>
        <taxon>Cystobacterineae</taxon>
        <taxon>Myxococcaceae</taxon>
        <taxon>Myxococcus</taxon>
    </lineage>
</organism>
<reference evidence="2 3" key="1">
    <citation type="submission" date="2021-02" db="EMBL/GenBank/DDBJ databases">
        <title>De Novo genome assembly of isolated myxobacteria.</title>
        <authorList>
            <person name="Stevens D.C."/>
        </authorList>
    </citation>
    <scope>NUCLEOTIDE SEQUENCE [LARGE SCALE GENOMIC DNA]</scope>
    <source>
        <strain evidence="2 3">SCHIC003</strain>
    </source>
</reference>
<feature type="region of interest" description="Disordered" evidence="1">
    <location>
        <begin position="66"/>
        <end position="88"/>
    </location>
</feature>
<dbReference type="EMBL" id="CP071091">
    <property type="protein sequence ID" value="QSQ15895.1"/>
    <property type="molecule type" value="Genomic_DNA"/>
</dbReference>
<name>A0ABX7NE68_9BACT</name>